<evidence type="ECO:0000256" key="1">
    <source>
        <dbReference type="ARBA" id="ARBA00004123"/>
    </source>
</evidence>
<feature type="domain" description="BRCT" evidence="7">
    <location>
        <begin position="10"/>
        <end position="73"/>
    </location>
</feature>
<evidence type="ECO:0000256" key="5">
    <source>
        <dbReference type="ARBA" id="ARBA00047761"/>
    </source>
</evidence>
<dbReference type="SUPFAM" id="SSF52113">
    <property type="entry name" value="BRCT domain"/>
    <property type="match status" value="1"/>
</dbReference>
<comment type="subcellular location">
    <subcellularLocation>
        <location evidence="1">Nucleus</location>
    </subcellularLocation>
</comment>
<gene>
    <name evidence="8" type="ORF">DUNSADRAFT_17253</name>
</gene>
<evidence type="ECO:0000259" key="7">
    <source>
        <dbReference type="PROSITE" id="PS50172"/>
    </source>
</evidence>
<dbReference type="InterPro" id="IPR036420">
    <property type="entry name" value="BRCT_dom_sf"/>
</dbReference>
<dbReference type="EC" id="3.1.3.16" evidence="2"/>
<keyword evidence="4" id="KW-0539">Nucleus</keyword>
<evidence type="ECO:0000256" key="3">
    <source>
        <dbReference type="ARBA" id="ARBA00022801"/>
    </source>
</evidence>
<evidence type="ECO:0000313" key="9">
    <source>
        <dbReference type="Proteomes" id="UP000815325"/>
    </source>
</evidence>
<evidence type="ECO:0000313" key="8">
    <source>
        <dbReference type="EMBL" id="KAF5840284.1"/>
    </source>
</evidence>
<dbReference type="Proteomes" id="UP000815325">
    <property type="component" value="Unassembled WGS sequence"/>
</dbReference>
<name>A0ABQ7H0B1_DUNSA</name>
<evidence type="ECO:0000256" key="4">
    <source>
        <dbReference type="ARBA" id="ARBA00023242"/>
    </source>
</evidence>
<sequence length="83" mass="9485">MEPWLHPLWKMAEAYGARCSARCEDSITHVVASSRGTEKTCWAAQHGRAVVTPAWLECCSSLWRKANEERFATPFLECHTLYN</sequence>
<comment type="catalytic activity">
    <reaction evidence="6">
        <text>O-phospho-L-threonyl-[protein] + H2O = L-threonyl-[protein] + phosphate</text>
        <dbReference type="Rhea" id="RHEA:47004"/>
        <dbReference type="Rhea" id="RHEA-COMP:11060"/>
        <dbReference type="Rhea" id="RHEA-COMP:11605"/>
        <dbReference type="ChEBI" id="CHEBI:15377"/>
        <dbReference type="ChEBI" id="CHEBI:30013"/>
        <dbReference type="ChEBI" id="CHEBI:43474"/>
        <dbReference type="ChEBI" id="CHEBI:61977"/>
        <dbReference type="EC" id="3.1.3.16"/>
    </reaction>
</comment>
<evidence type="ECO:0000256" key="2">
    <source>
        <dbReference type="ARBA" id="ARBA00013081"/>
    </source>
</evidence>
<dbReference type="InterPro" id="IPR001357">
    <property type="entry name" value="BRCT_dom"/>
</dbReference>
<keyword evidence="3" id="KW-0378">Hydrolase</keyword>
<dbReference type="Gene3D" id="3.40.50.10190">
    <property type="entry name" value="BRCT domain"/>
    <property type="match status" value="1"/>
</dbReference>
<dbReference type="EMBL" id="MU069518">
    <property type="protein sequence ID" value="KAF5840284.1"/>
    <property type="molecule type" value="Genomic_DNA"/>
</dbReference>
<organism evidence="8 9">
    <name type="scientific">Dunaliella salina</name>
    <name type="common">Green alga</name>
    <name type="synonym">Protococcus salinus</name>
    <dbReference type="NCBI Taxonomy" id="3046"/>
    <lineage>
        <taxon>Eukaryota</taxon>
        <taxon>Viridiplantae</taxon>
        <taxon>Chlorophyta</taxon>
        <taxon>core chlorophytes</taxon>
        <taxon>Chlorophyceae</taxon>
        <taxon>CS clade</taxon>
        <taxon>Chlamydomonadales</taxon>
        <taxon>Dunaliellaceae</taxon>
        <taxon>Dunaliella</taxon>
    </lineage>
</organism>
<dbReference type="PROSITE" id="PS50172">
    <property type="entry name" value="BRCT"/>
    <property type="match status" value="1"/>
</dbReference>
<protein>
    <recommendedName>
        <fullName evidence="2">protein-serine/threonine phosphatase</fullName>
        <ecNumber evidence="2">3.1.3.16</ecNumber>
    </recommendedName>
</protein>
<dbReference type="InterPro" id="IPR039189">
    <property type="entry name" value="Fcp1"/>
</dbReference>
<evidence type="ECO:0000256" key="6">
    <source>
        <dbReference type="ARBA" id="ARBA00048336"/>
    </source>
</evidence>
<accession>A0ABQ7H0B1</accession>
<comment type="catalytic activity">
    <reaction evidence="5">
        <text>O-phospho-L-seryl-[protein] + H2O = L-seryl-[protein] + phosphate</text>
        <dbReference type="Rhea" id="RHEA:20629"/>
        <dbReference type="Rhea" id="RHEA-COMP:9863"/>
        <dbReference type="Rhea" id="RHEA-COMP:11604"/>
        <dbReference type="ChEBI" id="CHEBI:15377"/>
        <dbReference type="ChEBI" id="CHEBI:29999"/>
        <dbReference type="ChEBI" id="CHEBI:43474"/>
        <dbReference type="ChEBI" id="CHEBI:83421"/>
        <dbReference type="EC" id="3.1.3.16"/>
    </reaction>
</comment>
<dbReference type="PANTHER" id="PTHR23081:SF36">
    <property type="entry name" value="RNA POLYMERASE II SUBUNIT A C-TERMINAL DOMAIN PHOSPHATASE"/>
    <property type="match status" value="1"/>
</dbReference>
<comment type="caution">
    <text evidence="8">The sequence shown here is derived from an EMBL/GenBank/DDBJ whole genome shotgun (WGS) entry which is preliminary data.</text>
</comment>
<proteinExistence type="predicted"/>
<dbReference type="PANTHER" id="PTHR23081">
    <property type="entry name" value="RNA POLYMERASE II CTD PHOSPHATASE"/>
    <property type="match status" value="1"/>
</dbReference>
<reference evidence="8" key="1">
    <citation type="submission" date="2017-08" db="EMBL/GenBank/DDBJ databases">
        <authorList>
            <person name="Polle J.E."/>
            <person name="Barry K."/>
            <person name="Cushman J."/>
            <person name="Schmutz J."/>
            <person name="Tran D."/>
            <person name="Hathwaick L.T."/>
            <person name="Yim W.C."/>
            <person name="Jenkins J."/>
            <person name="Mckie-Krisberg Z.M."/>
            <person name="Prochnik S."/>
            <person name="Lindquist E."/>
            <person name="Dockter R.B."/>
            <person name="Adam C."/>
            <person name="Molina H."/>
            <person name="Bunkerborg J."/>
            <person name="Jin E."/>
            <person name="Buchheim M."/>
            <person name="Magnuson J."/>
        </authorList>
    </citation>
    <scope>NUCLEOTIDE SEQUENCE</scope>
    <source>
        <strain evidence="8">CCAP 19/18</strain>
    </source>
</reference>
<keyword evidence="9" id="KW-1185">Reference proteome</keyword>
<dbReference type="Pfam" id="PF12738">
    <property type="entry name" value="PTCB-BRCT"/>
    <property type="match status" value="1"/>
</dbReference>